<dbReference type="EMBL" id="CM042046">
    <property type="protein sequence ID" value="KAI3676224.1"/>
    <property type="molecule type" value="Genomic_DNA"/>
</dbReference>
<protein>
    <submittedName>
        <fullName evidence="1">Uncharacterized protein</fullName>
    </submittedName>
</protein>
<organism evidence="1 2">
    <name type="scientific">Smallanthus sonchifolius</name>
    <dbReference type="NCBI Taxonomy" id="185202"/>
    <lineage>
        <taxon>Eukaryota</taxon>
        <taxon>Viridiplantae</taxon>
        <taxon>Streptophyta</taxon>
        <taxon>Embryophyta</taxon>
        <taxon>Tracheophyta</taxon>
        <taxon>Spermatophyta</taxon>
        <taxon>Magnoliopsida</taxon>
        <taxon>eudicotyledons</taxon>
        <taxon>Gunneridae</taxon>
        <taxon>Pentapetalae</taxon>
        <taxon>asterids</taxon>
        <taxon>campanulids</taxon>
        <taxon>Asterales</taxon>
        <taxon>Asteraceae</taxon>
        <taxon>Asteroideae</taxon>
        <taxon>Heliantheae alliance</taxon>
        <taxon>Millerieae</taxon>
        <taxon>Smallanthus</taxon>
    </lineage>
</organism>
<reference evidence="2" key="1">
    <citation type="journal article" date="2022" name="Mol. Ecol. Resour.">
        <title>The genomes of chicory, endive, great burdock and yacon provide insights into Asteraceae palaeo-polyploidization history and plant inulin production.</title>
        <authorList>
            <person name="Fan W."/>
            <person name="Wang S."/>
            <person name="Wang H."/>
            <person name="Wang A."/>
            <person name="Jiang F."/>
            <person name="Liu H."/>
            <person name="Zhao H."/>
            <person name="Xu D."/>
            <person name="Zhang Y."/>
        </authorList>
    </citation>
    <scope>NUCLEOTIDE SEQUENCE [LARGE SCALE GENOMIC DNA]</scope>
    <source>
        <strain evidence="2">cv. Yunnan</strain>
    </source>
</reference>
<evidence type="ECO:0000313" key="1">
    <source>
        <dbReference type="EMBL" id="KAI3676224.1"/>
    </source>
</evidence>
<keyword evidence="2" id="KW-1185">Reference proteome</keyword>
<reference evidence="1 2" key="2">
    <citation type="journal article" date="2022" name="Mol. Ecol. Resour.">
        <title>The genomes of chicory, endive, great burdock and yacon provide insights into Asteraceae paleo-polyploidization history and plant inulin production.</title>
        <authorList>
            <person name="Fan W."/>
            <person name="Wang S."/>
            <person name="Wang H."/>
            <person name="Wang A."/>
            <person name="Jiang F."/>
            <person name="Liu H."/>
            <person name="Zhao H."/>
            <person name="Xu D."/>
            <person name="Zhang Y."/>
        </authorList>
    </citation>
    <scope>NUCLEOTIDE SEQUENCE [LARGE SCALE GENOMIC DNA]</scope>
    <source>
        <strain evidence="2">cv. Yunnan</strain>
        <tissue evidence="1">Leaves</tissue>
    </source>
</reference>
<name>A0ACB8XWY0_9ASTR</name>
<sequence>MGDKLHVKPLLKLAPPLEEVPLLTQEPEPVNEDLPKDGKVMGHASTRSTSTSLSADLAMVLMQDWLAHILLVGRR</sequence>
<comment type="caution">
    <text evidence="1">The sequence shown here is derived from an EMBL/GenBank/DDBJ whole genome shotgun (WGS) entry which is preliminary data.</text>
</comment>
<dbReference type="Proteomes" id="UP001056120">
    <property type="component" value="Linkage Group LG29"/>
</dbReference>
<accession>A0ACB8XWY0</accession>
<gene>
    <name evidence="1" type="ORF">L1987_85825</name>
</gene>
<evidence type="ECO:0000313" key="2">
    <source>
        <dbReference type="Proteomes" id="UP001056120"/>
    </source>
</evidence>
<proteinExistence type="predicted"/>